<feature type="non-terminal residue" evidence="1">
    <location>
        <position position="1"/>
    </location>
</feature>
<sequence>PSHLTLSPHPLTSPSHLTLSPHPECVETNIPRHYTYRCHIFFLYQPHLEGKDCYMILQNEKW</sequence>
<accession>A0ACC2FFF4</accession>
<proteinExistence type="predicted"/>
<comment type="caution">
    <text evidence="1">The sequence shown here is derived from an EMBL/GenBank/DDBJ whole genome shotgun (WGS) entry which is preliminary data.</text>
</comment>
<dbReference type="EMBL" id="CM055755">
    <property type="protein sequence ID" value="KAJ7990086.1"/>
    <property type="molecule type" value="Genomic_DNA"/>
</dbReference>
<evidence type="ECO:0000313" key="2">
    <source>
        <dbReference type="Proteomes" id="UP001157502"/>
    </source>
</evidence>
<dbReference type="Proteomes" id="UP001157502">
    <property type="component" value="Chromosome 28"/>
</dbReference>
<name>A0ACC2FFF4_DALPE</name>
<evidence type="ECO:0000313" key="1">
    <source>
        <dbReference type="EMBL" id="KAJ7990086.1"/>
    </source>
</evidence>
<reference evidence="1" key="1">
    <citation type="submission" date="2021-05" db="EMBL/GenBank/DDBJ databases">
        <authorList>
            <person name="Pan Q."/>
            <person name="Jouanno E."/>
            <person name="Zahm M."/>
            <person name="Klopp C."/>
            <person name="Cabau C."/>
            <person name="Louis A."/>
            <person name="Berthelot C."/>
            <person name="Parey E."/>
            <person name="Roest Crollius H."/>
            <person name="Montfort J."/>
            <person name="Robinson-Rechavi M."/>
            <person name="Bouchez O."/>
            <person name="Lampietro C."/>
            <person name="Lopez Roques C."/>
            <person name="Donnadieu C."/>
            <person name="Postlethwait J."/>
            <person name="Bobe J."/>
            <person name="Dillon D."/>
            <person name="Chandos A."/>
            <person name="von Hippel F."/>
            <person name="Guiguen Y."/>
        </authorList>
    </citation>
    <scope>NUCLEOTIDE SEQUENCE</scope>
    <source>
        <strain evidence="1">YG-Jan2019</strain>
    </source>
</reference>
<protein>
    <submittedName>
        <fullName evidence="1">Uncharacterized protein</fullName>
    </submittedName>
</protein>
<keyword evidence="2" id="KW-1185">Reference proteome</keyword>
<organism evidence="1 2">
    <name type="scientific">Dallia pectoralis</name>
    <name type="common">Alaska blackfish</name>
    <dbReference type="NCBI Taxonomy" id="75939"/>
    <lineage>
        <taxon>Eukaryota</taxon>
        <taxon>Metazoa</taxon>
        <taxon>Chordata</taxon>
        <taxon>Craniata</taxon>
        <taxon>Vertebrata</taxon>
        <taxon>Euteleostomi</taxon>
        <taxon>Actinopterygii</taxon>
        <taxon>Neopterygii</taxon>
        <taxon>Teleostei</taxon>
        <taxon>Protacanthopterygii</taxon>
        <taxon>Esociformes</taxon>
        <taxon>Umbridae</taxon>
        <taxon>Dallia</taxon>
    </lineage>
</organism>
<gene>
    <name evidence="1" type="ORF">DPEC_G00296640</name>
</gene>